<dbReference type="AlphaFoldDB" id="A0A812KNC3"/>
<dbReference type="InterPro" id="IPR058912">
    <property type="entry name" value="HTH_animal"/>
</dbReference>
<feature type="domain" description="Helix-turn-helix" evidence="2">
    <location>
        <begin position="710"/>
        <end position="769"/>
    </location>
</feature>
<sequence>MSTHHPTEIPLETRRSRSRAASPPPGYHRTAAGRLHVNPPPGLSVPAPAASSSSITLEDLLRAQQQQNLLLQQQLTLLQEQRVSSQQYTDPLDVLSLVDPDLKPVLGDWMKEYKSTLQHHVNQADLQQKYLDIENAGELQRSFEDEASKEWQWPQAFKANAKKLMECVPVLGEGQEDRLAMQDDNTLPFDISEAYKAMRRRHARECQNFIVAYQRQCSKFFKDEARQDVQLQKLSDKIKTWFERYDGIFSASAQASMEAHAHTFAQLTFRKELPKARAKQEHDREQKAKQKDALTKAEAEFRLMGVNKLLAMAVLEFASLPSKGTAAKHQRVPSTSALAFLVKQHPDVAEKHNLIVQNNPKQPSAKPKPKPKPTRTSTRFIESFESLFKGLLTDIIEEFKAIASPRTYQILTISQKTEASVPVTAELCQQAMFHAKATFDSLIMQAASENLIPAFVRDFMTSKFTSSTVGSFRIRVKIHKEPMNARPVMNLSRSWLGPIATFLTVALTPATKDARHVVQSSWQLQMSLAQLSVPDGFELCTLDIRNLYPSIDHCHFMLKFSERVRRYWRKKPSFANFLVRLTGALLAFQFITFEGSLWQIRSGFATGLQAGVVLANVYLAELDDALQAHCVDIACPLALCWFRFIDDGLAIVKCGMSDHIKFFLNSWHPKIQWDCTAVGQAVPYLDLRISVADCGFRFATFRKEQNSYSYLPRSSCHPKSVFSALISGEAVRLFRQNSQNPCTLSQELDFFVDRLGRRGYNKDEARRLIRCTLRKLRDRVSAKLQAKRKLCFFKQVYTSSLNIKTIKAAVKRDWHTVQRLLPFRCDVLLSFRIQHNDFRRNYATTWLKSARKVNIPEQG</sequence>
<dbReference type="OrthoDB" id="416450at2759"/>
<dbReference type="EMBL" id="CAJNIZ010004462">
    <property type="protein sequence ID" value="CAE7233062.1"/>
    <property type="molecule type" value="Genomic_DNA"/>
</dbReference>
<dbReference type="Proteomes" id="UP000649617">
    <property type="component" value="Unassembled WGS sequence"/>
</dbReference>
<reference evidence="3" key="1">
    <citation type="submission" date="2021-02" db="EMBL/GenBank/DDBJ databases">
        <authorList>
            <person name="Dougan E. K."/>
            <person name="Rhodes N."/>
            <person name="Thang M."/>
            <person name="Chan C."/>
        </authorList>
    </citation>
    <scope>NUCLEOTIDE SEQUENCE</scope>
</reference>
<protein>
    <recommendedName>
        <fullName evidence="2">Helix-turn-helix domain-containing protein</fullName>
    </recommendedName>
</protein>
<organism evidence="3 4">
    <name type="scientific">Symbiodinium pilosum</name>
    <name type="common">Dinoflagellate</name>
    <dbReference type="NCBI Taxonomy" id="2952"/>
    <lineage>
        <taxon>Eukaryota</taxon>
        <taxon>Sar</taxon>
        <taxon>Alveolata</taxon>
        <taxon>Dinophyceae</taxon>
        <taxon>Suessiales</taxon>
        <taxon>Symbiodiniaceae</taxon>
        <taxon>Symbiodinium</taxon>
    </lineage>
</organism>
<dbReference type="PANTHER" id="PTHR21301:SF10">
    <property type="entry name" value="REVERSE TRANSCRIPTASE DOMAIN-CONTAINING PROTEIN"/>
    <property type="match status" value="1"/>
</dbReference>
<feature type="region of interest" description="Disordered" evidence="1">
    <location>
        <begin position="1"/>
        <end position="50"/>
    </location>
</feature>
<evidence type="ECO:0000313" key="3">
    <source>
        <dbReference type="EMBL" id="CAE7233062.1"/>
    </source>
</evidence>
<keyword evidence="4" id="KW-1185">Reference proteome</keyword>
<evidence type="ECO:0000313" key="4">
    <source>
        <dbReference type="Proteomes" id="UP000649617"/>
    </source>
</evidence>
<comment type="caution">
    <text evidence="3">The sequence shown here is derived from an EMBL/GenBank/DDBJ whole genome shotgun (WGS) entry which is preliminary data.</text>
</comment>
<gene>
    <name evidence="3" type="ORF">SPIL2461_LOCUS3660</name>
</gene>
<accession>A0A812KNC3</accession>
<proteinExistence type="predicted"/>
<name>A0A812KNC3_SYMPI</name>
<dbReference type="Pfam" id="PF26215">
    <property type="entry name" value="HTH_animal"/>
    <property type="match status" value="1"/>
</dbReference>
<evidence type="ECO:0000259" key="2">
    <source>
        <dbReference type="Pfam" id="PF26215"/>
    </source>
</evidence>
<dbReference type="PANTHER" id="PTHR21301">
    <property type="entry name" value="REVERSE TRANSCRIPTASE"/>
    <property type="match status" value="1"/>
</dbReference>
<evidence type="ECO:0000256" key="1">
    <source>
        <dbReference type="SAM" id="MobiDB-lite"/>
    </source>
</evidence>
<feature type="region of interest" description="Disordered" evidence="1">
    <location>
        <begin position="355"/>
        <end position="376"/>
    </location>
</feature>
<feature type="compositionally biased region" description="Basic and acidic residues" evidence="1">
    <location>
        <begin position="1"/>
        <end position="15"/>
    </location>
</feature>